<dbReference type="GO" id="GO:0003723">
    <property type="term" value="F:RNA binding"/>
    <property type="evidence" value="ECO:0007669"/>
    <property type="project" value="InterPro"/>
</dbReference>
<dbReference type="Pfam" id="PF13041">
    <property type="entry name" value="PPR_2"/>
    <property type="match status" value="4"/>
</dbReference>
<dbReference type="EMBL" id="JAMYWD010000003">
    <property type="protein sequence ID" value="KAJ4977204.1"/>
    <property type="molecule type" value="Genomic_DNA"/>
</dbReference>
<dbReference type="Gene3D" id="1.25.40.10">
    <property type="entry name" value="Tetratricopeptide repeat domain"/>
    <property type="match status" value="4"/>
</dbReference>
<evidence type="ECO:0008006" key="5">
    <source>
        <dbReference type="Google" id="ProtNLM"/>
    </source>
</evidence>
<feature type="repeat" description="PPR" evidence="2">
    <location>
        <begin position="13"/>
        <end position="47"/>
    </location>
</feature>
<feature type="repeat" description="PPR" evidence="2">
    <location>
        <begin position="216"/>
        <end position="250"/>
    </location>
</feature>
<name>A0A9Q0QZ95_9MAGN</name>
<dbReference type="InterPro" id="IPR046848">
    <property type="entry name" value="E_motif"/>
</dbReference>
<keyword evidence="4" id="KW-1185">Reference proteome</keyword>
<organism evidence="3 4">
    <name type="scientific">Protea cynaroides</name>
    <dbReference type="NCBI Taxonomy" id="273540"/>
    <lineage>
        <taxon>Eukaryota</taxon>
        <taxon>Viridiplantae</taxon>
        <taxon>Streptophyta</taxon>
        <taxon>Embryophyta</taxon>
        <taxon>Tracheophyta</taxon>
        <taxon>Spermatophyta</taxon>
        <taxon>Magnoliopsida</taxon>
        <taxon>Proteales</taxon>
        <taxon>Proteaceae</taxon>
        <taxon>Protea</taxon>
    </lineage>
</organism>
<feature type="repeat" description="PPR" evidence="2">
    <location>
        <begin position="317"/>
        <end position="351"/>
    </location>
</feature>
<dbReference type="OrthoDB" id="185373at2759"/>
<proteinExistence type="predicted"/>
<dbReference type="PANTHER" id="PTHR24015">
    <property type="entry name" value="OS07G0578800 PROTEIN-RELATED"/>
    <property type="match status" value="1"/>
</dbReference>
<evidence type="ECO:0000256" key="1">
    <source>
        <dbReference type="ARBA" id="ARBA00022737"/>
    </source>
</evidence>
<sequence length="615" mass="68414">MHLHHPVYNAKRPLFLWNLMIRTSARDGLFTEALQIYSSMSKSGVRGSNFTFPLILKACGKLGSLRDGTKVHCHAFLMGFENDLFVQTALIGMYEKCSNLVASRQLFDEMPIKSLISWNSMISAYCNYSLINESFKLLKQMQVLGLQPSLGTFVSIGSGCCGSGSAIWHDLLVHCYGIKLGFDSDLYFSNSIMSMYMQRCDINAALSIFYSMVEKSVVSWTTVIGWHVKQGNVAKAFDLFNQMRREEVGLDSVVFIHLISGCLQVGRASMVSLVHALILKTGHDYEEPIQSSLISMYAKCGDTISAQRVFNLADKKSVIIWTSMIGGYVYSGHPSKALNLFKNLLMTSIRPNKITLSTVLSACANLGALGVGEEVEDYIKLNGLESDLHIQTALIHMYCKCGSIVRAKEVFDRVSNKDLAVWSSMINGYSIHGMGEEALSLFLKMQKQEGIKPDAVVFTSVLSACSHSGFVEDGLKYFHSMQRDYGLQPNIEHYSCLVDLLGRAGYLDLALKSIQEMPLHAQKAQVWAPLLSACRTHHNIQLGEFVAKKLFAVEPQTTGNYILLANTYTSARKWTDAAATRRLINERGMLKEPGWSQVEVDDSVCVFPVGDQSHH</sequence>
<protein>
    <recommendedName>
        <fullName evidence="5">Pentatricopeptide repeat-containing protein</fullName>
    </recommendedName>
</protein>
<keyword evidence="1" id="KW-0677">Repeat</keyword>
<dbReference type="PANTHER" id="PTHR24015:SF1934">
    <property type="entry name" value="PENTATRICOPEPTIDE REPEAT-CONTAINING PROTEIN"/>
    <property type="match status" value="1"/>
</dbReference>
<dbReference type="NCBIfam" id="TIGR00756">
    <property type="entry name" value="PPR"/>
    <property type="match status" value="6"/>
</dbReference>
<dbReference type="AlphaFoldDB" id="A0A9Q0QZ95"/>
<comment type="caution">
    <text evidence="3">The sequence shown here is derived from an EMBL/GenBank/DDBJ whole genome shotgun (WGS) entry which is preliminary data.</text>
</comment>
<dbReference type="InterPro" id="IPR011990">
    <property type="entry name" value="TPR-like_helical_dom_sf"/>
</dbReference>
<dbReference type="InterPro" id="IPR046960">
    <property type="entry name" value="PPR_At4g14850-like_plant"/>
</dbReference>
<feature type="repeat" description="PPR" evidence="2">
    <location>
        <begin position="454"/>
        <end position="489"/>
    </location>
</feature>
<dbReference type="Pfam" id="PF01535">
    <property type="entry name" value="PPR"/>
    <property type="match status" value="4"/>
</dbReference>
<reference evidence="3" key="1">
    <citation type="journal article" date="2023" name="Plant J.">
        <title>The genome of the king protea, Protea cynaroides.</title>
        <authorList>
            <person name="Chang J."/>
            <person name="Duong T.A."/>
            <person name="Schoeman C."/>
            <person name="Ma X."/>
            <person name="Roodt D."/>
            <person name="Barker N."/>
            <person name="Li Z."/>
            <person name="Van de Peer Y."/>
            <person name="Mizrachi E."/>
        </authorList>
    </citation>
    <scope>NUCLEOTIDE SEQUENCE</scope>
    <source>
        <tissue evidence="3">Young leaves</tissue>
    </source>
</reference>
<dbReference type="GO" id="GO:0009451">
    <property type="term" value="P:RNA modification"/>
    <property type="evidence" value="ECO:0007669"/>
    <property type="project" value="InterPro"/>
</dbReference>
<dbReference type="Proteomes" id="UP001141806">
    <property type="component" value="Unassembled WGS sequence"/>
</dbReference>
<feature type="repeat" description="PPR" evidence="2">
    <location>
        <begin position="418"/>
        <end position="453"/>
    </location>
</feature>
<dbReference type="FunFam" id="1.25.40.10:FF:000682">
    <property type="entry name" value="Pentatricopeptide repeat-containing protein At3g16610"/>
    <property type="match status" value="1"/>
</dbReference>
<dbReference type="InterPro" id="IPR002885">
    <property type="entry name" value="PPR_rpt"/>
</dbReference>
<accession>A0A9Q0QZ95</accession>
<gene>
    <name evidence="3" type="ORF">NE237_002310</name>
</gene>
<feature type="repeat" description="PPR" evidence="2">
    <location>
        <begin position="114"/>
        <end position="148"/>
    </location>
</feature>
<evidence type="ECO:0000256" key="2">
    <source>
        <dbReference type="PROSITE-ProRule" id="PRU00708"/>
    </source>
</evidence>
<dbReference type="FunFam" id="1.25.40.10:FF:001079">
    <property type="entry name" value="Pentatricopeptide repeat-containing protein At2g17210"/>
    <property type="match status" value="1"/>
</dbReference>
<dbReference type="PROSITE" id="PS51375">
    <property type="entry name" value="PPR"/>
    <property type="match status" value="6"/>
</dbReference>
<dbReference type="FunFam" id="1.25.40.10:FF:000073">
    <property type="entry name" value="Pentatricopeptide repeat-containing protein chloroplastic"/>
    <property type="match status" value="1"/>
</dbReference>
<evidence type="ECO:0000313" key="4">
    <source>
        <dbReference type="Proteomes" id="UP001141806"/>
    </source>
</evidence>
<evidence type="ECO:0000313" key="3">
    <source>
        <dbReference type="EMBL" id="KAJ4977204.1"/>
    </source>
</evidence>
<dbReference type="Pfam" id="PF20431">
    <property type="entry name" value="E_motif"/>
    <property type="match status" value="1"/>
</dbReference>